<dbReference type="EMBL" id="DS566039">
    <property type="status" value="NOT_ANNOTATED_CDS"/>
    <property type="molecule type" value="Genomic_DNA"/>
</dbReference>
<keyword evidence="4" id="KW-1185">Reference proteome</keyword>
<evidence type="ECO:0008006" key="5">
    <source>
        <dbReference type="Google" id="ProtNLM"/>
    </source>
</evidence>
<dbReference type="InParanoid" id="H3GRZ3"/>
<keyword evidence="2" id="KW-0732">Signal</keyword>
<sequence>MRIATVLAVATAYGVFVDALAQDEPGHSMLRDLSAQNYSAPGHLLMADGASICTTWGGECTLSASTNSLQLGTTCPVLVPIPSDNYVADKRLNKNDDGGVASSRPYIQITSTGPNPSHTDKVAWKTYLTDPSPAKSQVTFNKPGVYDVSIAASDYNGETTCPGCINIKDTFRPRFAGGWSCNAAGGSTTLSAAALTAQSSSESNYDTHVHNVENNADSGGDCGSYSESWQPFTATTGSAPPATGNTLATSAFTIKPEVQTASNNVIHEFASVPIGADASKNVYYGIPCTSLDGTEACKYNVKLSDLITVKATSKDTQLLTDEEVSRIVKWRYNYDGLTWHDWDPASTDKMVFGESSTTVHIEAWSMVGKVGATLSFNVNLFVHSTMTCANFDAMWAGVGVEMEAGGAYCNVPRSDFTVLHLNFQTPQEIVPAGEEQVQGTFKGFKCTIMAKENGATDTTPATLLERTGTQLPVSQDFAVELVHKPNTAQKTFAQVKCTFTREAHTNTMLANQDSVAPGYNGPHELTCTHDFAITDCDKPKLHTADTDVCANKCADDSTPSAVGLGELCNGLTVTSNAVATSVNVPGSDQVCCDKCGPDLSCRATGTSVSVKRCAFEGDTPLFLAELAAAEEKVFSSETVTALLGASAMIAVVALIVVKRRADAAARAEESDDAYYPLLE</sequence>
<keyword evidence="1" id="KW-0472">Membrane</keyword>
<feature type="transmembrane region" description="Helical" evidence="1">
    <location>
        <begin position="639"/>
        <end position="657"/>
    </location>
</feature>
<keyword evidence="1" id="KW-0812">Transmembrane</keyword>
<dbReference type="HOGENOM" id="CLU_015958_0_0_1"/>
<dbReference type="STRING" id="164328.H3GRZ3"/>
<dbReference type="Proteomes" id="UP000005238">
    <property type="component" value="Unassembled WGS sequence"/>
</dbReference>
<evidence type="ECO:0000313" key="4">
    <source>
        <dbReference type="Proteomes" id="UP000005238"/>
    </source>
</evidence>
<dbReference type="VEuPathDB" id="FungiDB:KRP23_10935"/>
<protein>
    <recommendedName>
        <fullName evidence="5">PKD domain-containing protein</fullName>
    </recommendedName>
</protein>
<evidence type="ECO:0000313" key="3">
    <source>
        <dbReference type="EnsemblProtists" id="Phyra79690"/>
    </source>
</evidence>
<organism evidence="3 4">
    <name type="scientific">Phytophthora ramorum</name>
    <name type="common">Sudden oak death agent</name>
    <dbReference type="NCBI Taxonomy" id="164328"/>
    <lineage>
        <taxon>Eukaryota</taxon>
        <taxon>Sar</taxon>
        <taxon>Stramenopiles</taxon>
        <taxon>Oomycota</taxon>
        <taxon>Peronosporomycetes</taxon>
        <taxon>Peronosporales</taxon>
        <taxon>Peronosporaceae</taxon>
        <taxon>Phytophthora</taxon>
    </lineage>
</organism>
<dbReference type="OMA" id="ANTIHYS"/>
<keyword evidence="1" id="KW-1133">Transmembrane helix</keyword>
<evidence type="ECO:0000256" key="1">
    <source>
        <dbReference type="SAM" id="Phobius"/>
    </source>
</evidence>
<feature type="chain" id="PRO_5003586558" description="PKD domain-containing protein" evidence="2">
    <location>
        <begin position="22"/>
        <end position="679"/>
    </location>
</feature>
<dbReference type="VEuPathDB" id="FungiDB:KRP22_11823"/>
<reference evidence="3" key="2">
    <citation type="submission" date="2015-06" db="UniProtKB">
        <authorList>
            <consortium name="EnsemblProtists"/>
        </authorList>
    </citation>
    <scope>IDENTIFICATION</scope>
    <source>
        <strain evidence="3">Pr102</strain>
    </source>
</reference>
<dbReference type="AlphaFoldDB" id="H3GRZ3"/>
<dbReference type="EnsemblProtists" id="Phyra79690">
    <property type="protein sequence ID" value="Phyra79690"/>
    <property type="gene ID" value="Phyra79690"/>
</dbReference>
<name>H3GRZ3_PHYRM</name>
<evidence type="ECO:0000256" key="2">
    <source>
        <dbReference type="SAM" id="SignalP"/>
    </source>
</evidence>
<accession>H3GRZ3</accession>
<dbReference type="eggNOG" id="ENOG502SBUZ">
    <property type="taxonomic scope" value="Eukaryota"/>
</dbReference>
<proteinExistence type="predicted"/>
<reference evidence="4" key="1">
    <citation type="journal article" date="2006" name="Science">
        <title>Phytophthora genome sequences uncover evolutionary origins and mechanisms of pathogenesis.</title>
        <authorList>
            <person name="Tyler B.M."/>
            <person name="Tripathy S."/>
            <person name="Zhang X."/>
            <person name="Dehal P."/>
            <person name="Jiang R.H."/>
            <person name="Aerts A."/>
            <person name="Arredondo F.D."/>
            <person name="Baxter L."/>
            <person name="Bensasson D."/>
            <person name="Beynon J.L."/>
            <person name="Chapman J."/>
            <person name="Damasceno C.M."/>
            <person name="Dorrance A.E."/>
            <person name="Dou D."/>
            <person name="Dickerman A.W."/>
            <person name="Dubchak I.L."/>
            <person name="Garbelotto M."/>
            <person name="Gijzen M."/>
            <person name="Gordon S.G."/>
            <person name="Govers F."/>
            <person name="Grunwald N.J."/>
            <person name="Huang W."/>
            <person name="Ivors K.L."/>
            <person name="Jones R.W."/>
            <person name="Kamoun S."/>
            <person name="Krampis K."/>
            <person name="Lamour K.H."/>
            <person name="Lee M.K."/>
            <person name="McDonald W.H."/>
            <person name="Medina M."/>
            <person name="Meijer H.J."/>
            <person name="Nordberg E.K."/>
            <person name="Maclean D.J."/>
            <person name="Ospina-Giraldo M.D."/>
            <person name="Morris P.F."/>
            <person name="Phuntumart V."/>
            <person name="Putnam N.H."/>
            <person name="Rash S."/>
            <person name="Rose J.K."/>
            <person name="Sakihama Y."/>
            <person name="Salamov A.A."/>
            <person name="Savidor A."/>
            <person name="Scheuring C.F."/>
            <person name="Smith B.M."/>
            <person name="Sobral B.W."/>
            <person name="Terry A."/>
            <person name="Torto-Alalibo T.A."/>
            <person name="Win J."/>
            <person name="Xu Z."/>
            <person name="Zhang H."/>
            <person name="Grigoriev I.V."/>
            <person name="Rokhsar D.S."/>
            <person name="Boore J.L."/>
        </authorList>
    </citation>
    <scope>NUCLEOTIDE SEQUENCE [LARGE SCALE GENOMIC DNA]</scope>
    <source>
        <strain evidence="4">Pr102</strain>
    </source>
</reference>
<feature type="signal peptide" evidence="2">
    <location>
        <begin position="1"/>
        <end position="21"/>
    </location>
</feature>